<dbReference type="EMBL" id="MN740814">
    <property type="protein sequence ID" value="QHU13182.1"/>
    <property type="molecule type" value="Genomic_DNA"/>
</dbReference>
<sequence length="293" mass="33905">MPFIFTEMIRCGEIGTHAIESFHRHHPNLVVNIFLGPEDRQYIPDHPNTRYHIIRKDTPIYDAFNNGHHGTAMLQQKIFSEHHGEQLIHFDADVYFTGNILDDIIEGLKTHDLVGSFRPYRLNPNNRDDVRRYRDAIQTYCLGVNTSKITIRDPDTMRNYIQGFGWRHPTIDYFDPVTFHMLDNGATIKYLPVEVIGGVDQAGGRKNGYPTNEHMDYGQKIVHFAGIGSGRNFYQMLQRGERPSVYESYVKFGLERYDMYLRVFTGRGILSAPTFDISAIRMHLGLDNVNNHK</sequence>
<name>A0A6C0K538_9ZZZZ</name>
<reference evidence="1" key="1">
    <citation type="journal article" date="2020" name="Nature">
        <title>Giant virus diversity and host interactions through global metagenomics.</title>
        <authorList>
            <person name="Schulz F."/>
            <person name="Roux S."/>
            <person name="Paez-Espino D."/>
            <person name="Jungbluth S."/>
            <person name="Walsh D.A."/>
            <person name="Denef V.J."/>
            <person name="McMahon K.D."/>
            <person name="Konstantinidis K.T."/>
            <person name="Eloe-Fadrosh E.A."/>
            <person name="Kyrpides N.C."/>
            <person name="Woyke T."/>
        </authorList>
    </citation>
    <scope>NUCLEOTIDE SEQUENCE</scope>
    <source>
        <strain evidence="1">GVMAG-S-1101178-127</strain>
    </source>
</reference>
<evidence type="ECO:0008006" key="2">
    <source>
        <dbReference type="Google" id="ProtNLM"/>
    </source>
</evidence>
<organism evidence="1">
    <name type="scientific">viral metagenome</name>
    <dbReference type="NCBI Taxonomy" id="1070528"/>
    <lineage>
        <taxon>unclassified sequences</taxon>
        <taxon>metagenomes</taxon>
        <taxon>organismal metagenomes</taxon>
    </lineage>
</organism>
<proteinExistence type="predicted"/>
<dbReference type="AlphaFoldDB" id="A0A6C0K538"/>
<evidence type="ECO:0000313" key="1">
    <source>
        <dbReference type="EMBL" id="QHU13182.1"/>
    </source>
</evidence>
<accession>A0A6C0K538</accession>
<protein>
    <recommendedName>
        <fullName evidence="2">Glycosyltransferase</fullName>
    </recommendedName>
</protein>